<dbReference type="OrthoDB" id="1123166at2"/>
<sequence length="231" mass="26899">MEILTYQNWSDDIKTSLTDLKNKLDQNEISKSLYGGFYVWDSKYIENPEIMFIGINPGNGNPNNSGKVITEPEHQISYMEFLDGENPNYRLAIETIKSFEMAGFSIPEVKELLNEKSIKTNFYYLITKNQTDISKCINQLDNYSFNDFWQKSYEWTGQLIELTNPKVIVCEGKSVFDTILDYDDVLETEWKNDCGYCIRPSGQVIIGYNRIFSNIKNKDGFSELIKRFIKK</sequence>
<proteinExistence type="predicted"/>
<accession>A0A4Q0P296</accession>
<name>A0A4Q0P296_9FLAO</name>
<evidence type="ECO:0000313" key="1">
    <source>
        <dbReference type="EMBL" id="RXG20660.1"/>
    </source>
</evidence>
<evidence type="ECO:0008006" key="3">
    <source>
        <dbReference type="Google" id="ProtNLM"/>
    </source>
</evidence>
<dbReference type="Proteomes" id="UP000289238">
    <property type="component" value="Unassembled WGS sequence"/>
</dbReference>
<comment type="caution">
    <text evidence="1">The sequence shown here is derived from an EMBL/GenBank/DDBJ whole genome shotgun (WGS) entry which is preliminary data.</text>
</comment>
<reference evidence="1 2" key="1">
    <citation type="submission" date="2018-07" db="EMBL/GenBank/DDBJ databases">
        <title>Leeuwenhoekiella genomics.</title>
        <authorList>
            <person name="Tahon G."/>
            <person name="Willems A."/>
        </authorList>
    </citation>
    <scope>NUCLEOTIDE SEQUENCE [LARGE SCALE GENOMIC DNA]</scope>
    <source>
        <strain evidence="1 2">LMG 22550</strain>
    </source>
</reference>
<dbReference type="RefSeq" id="WP_128758519.1">
    <property type="nucleotide sequence ID" value="NZ_QOVM01000007.1"/>
</dbReference>
<dbReference type="AlphaFoldDB" id="A0A4Q0P296"/>
<keyword evidence="2" id="KW-1185">Reference proteome</keyword>
<organism evidence="1 2">
    <name type="scientific">Leeuwenhoekiella aequorea</name>
    <dbReference type="NCBI Taxonomy" id="283736"/>
    <lineage>
        <taxon>Bacteria</taxon>
        <taxon>Pseudomonadati</taxon>
        <taxon>Bacteroidota</taxon>
        <taxon>Flavobacteriia</taxon>
        <taxon>Flavobacteriales</taxon>
        <taxon>Flavobacteriaceae</taxon>
        <taxon>Leeuwenhoekiella</taxon>
    </lineage>
</organism>
<dbReference type="EMBL" id="QOVM01000007">
    <property type="protein sequence ID" value="RXG20660.1"/>
    <property type="molecule type" value="Genomic_DNA"/>
</dbReference>
<gene>
    <name evidence="1" type="ORF">DSM00_2764</name>
</gene>
<evidence type="ECO:0000313" key="2">
    <source>
        <dbReference type="Proteomes" id="UP000289238"/>
    </source>
</evidence>
<protein>
    <recommendedName>
        <fullName evidence="3">Uracil DNA glycosylase superfamily protein</fullName>
    </recommendedName>
</protein>